<gene>
    <name evidence="1" type="ORF">X777_01773</name>
</gene>
<dbReference type="EMBL" id="KK107152">
    <property type="protein sequence ID" value="EZA57167.1"/>
    <property type="molecule type" value="Genomic_DNA"/>
</dbReference>
<evidence type="ECO:0000313" key="1">
    <source>
        <dbReference type="EMBL" id="EZA57167.1"/>
    </source>
</evidence>
<accession>A0A026WM85</accession>
<keyword evidence="2" id="KW-1185">Reference proteome</keyword>
<feature type="non-terminal residue" evidence="1">
    <location>
        <position position="93"/>
    </location>
</feature>
<protein>
    <submittedName>
        <fullName evidence="1">Uncharacterized protein</fullName>
    </submittedName>
</protein>
<proteinExistence type="predicted"/>
<dbReference type="Proteomes" id="UP000053097">
    <property type="component" value="Unassembled WGS sequence"/>
</dbReference>
<organism evidence="1 2">
    <name type="scientific">Ooceraea biroi</name>
    <name type="common">Clonal raider ant</name>
    <name type="synonym">Cerapachys biroi</name>
    <dbReference type="NCBI Taxonomy" id="2015173"/>
    <lineage>
        <taxon>Eukaryota</taxon>
        <taxon>Metazoa</taxon>
        <taxon>Ecdysozoa</taxon>
        <taxon>Arthropoda</taxon>
        <taxon>Hexapoda</taxon>
        <taxon>Insecta</taxon>
        <taxon>Pterygota</taxon>
        <taxon>Neoptera</taxon>
        <taxon>Endopterygota</taxon>
        <taxon>Hymenoptera</taxon>
        <taxon>Apocrita</taxon>
        <taxon>Aculeata</taxon>
        <taxon>Formicoidea</taxon>
        <taxon>Formicidae</taxon>
        <taxon>Dorylinae</taxon>
        <taxon>Ooceraea</taxon>
    </lineage>
</organism>
<feature type="non-terminal residue" evidence="1">
    <location>
        <position position="1"/>
    </location>
</feature>
<evidence type="ECO:0000313" key="2">
    <source>
        <dbReference type="Proteomes" id="UP000053097"/>
    </source>
</evidence>
<dbReference type="AlphaFoldDB" id="A0A026WM85"/>
<name>A0A026WM85_OOCBI</name>
<sequence length="93" mass="10554">SSVTDRSRRAAARWRWTCEESGEAAFVLPTKRASEWRRPREGTRRIAQRGEPKWLIAGAIRSIGVAGDTCRFVLRCWRMRTSACGGRCWSAPS</sequence>
<reference evidence="1 2" key="1">
    <citation type="journal article" date="2014" name="Curr. Biol.">
        <title>The genome of the clonal raider ant Cerapachys biroi.</title>
        <authorList>
            <person name="Oxley P.R."/>
            <person name="Ji L."/>
            <person name="Fetter-Pruneda I."/>
            <person name="McKenzie S.K."/>
            <person name="Li C."/>
            <person name="Hu H."/>
            <person name="Zhang G."/>
            <person name="Kronauer D.J."/>
        </authorList>
    </citation>
    <scope>NUCLEOTIDE SEQUENCE [LARGE SCALE GENOMIC DNA]</scope>
</reference>